<reference evidence="4" key="2">
    <citation type="journal article" date="2019" name="Int. J. Syst. Evol. Microbiol.">
        <title>The Global Catalogue of Microorganisms (GCM) 10K type strain sequencing project: providing services to taxonomists for standard genome sequencing and annotation.</title>
        <authorList>
            <consortium name="The Broad Institute Genomics Platform"/>
            <consortium name="The Broad Institute Genome Sequencing Center for Infectious Disease"/>
            <person name="Wu L."/>
            <person name="Ma J."/>
        </authorList>
    </citation>
    <scope>NUCLEOTIDE SEQUENCE [LARGE SCALE GENOMIC DNA]</scope>
    <source>
        <strain evidence="4">NBRC 107715</strain>
    </source>
</reference>
<keyword evidence="4" id="KW-1185">Reference proteome</keyword>
<organism evidence="1 3">
    <name type="scientific">Methylobacterium oxalidis</name>
    <dbReference type="NCBI Taxonomy" id="944322"/>
    <lineage>
        <taxon>Bacteria</taxon>
        <taxon>Pseudomonadati</taxon>
        <taxon>Pseudomonadota</taxon>
        <taxon>Alphaproteobacteria</taxon>
        <taxon>Hyphomicrobiales</taxon>
        <taxon>Methylobacteriaceae</taxon>
        <taxon>Methylobacterium</taxon>
    </lineage>
</organism>
<reference evidence="2" key="4">
    <citation type="submission" date="2023-01" db="EMBL/GenBank/DDBJ databases">
        <title>Draft genome sequence of Methylobacterium oxalidis strain NBRC 107715.</title>
        <authorList>
            <person name="Sun Q."/>
            <person name="Mori K."/>
        </authorList>
    </citation>
    <scope>NUCLEOTIDE SEQUENCE</scope>
    <source>
        <strain evidence="2">NBRC 107715</strain>
    </source>
</reference>
<evidence type="ECO:0000313" key="1">
    <source>
        <dbReference type="EMBL" id="GEP07689.1"/>
    </source>
</evidence>
<evidence type="ECO:0000313" key="3">
    <source>
        <dbReference type="Proteomes" id="UP000321960"/>
    </source>
</evidence>
<name>A0A512JCP8_9HYPH</name>
<accession>A0A512JCP8</accession>
<reference evidence="2" key="1">
    <citation type="journal article" date="2014" name="Int. J. Syst. Evol. Microbiol.">
        <title>Complete genome of a new Firmicutes species belonging to the dominant human colonic microbiota ('Ruminococcus bicirculans') reveals two chromosomes and a selective capacity to utilize plant glucans.</title>
        <authorList>
            <consortium name="NISC Comparative Sequencing Program"/>
            <person name="Wegmann U."/>
            <person name="Louis P."/>
            <person name="Goesmann A."/>
            <person name="Henrissat B."/>
            <person name="Duncan S.H."/>
            <person name="Flint H.J."/>
        </authorList>
    </citation>
    <scope>NUCLEOTIDE SEQUENCE</scope>
    <source>
        <strain evidence="2">NBRC 107715</strain>
    </source>
</reference>
<gene>
    <name evidence="2" type="ORF">GCM10007888_32440</name>
    <name evidence="1" type="ORF">MOX02_57270</name>
</gene>
<evidence type="ECO:0000313" key="2">
    <source>
        <dbReference type="EMBL" id="GLS64863.1"/>
    </source>
</evidence>
<evidence type="ECO:0000313" key="4">
    <source>
        <dbReference type="Proteomes" id="UP001156856"/>
    </source>
</evidence>
<dbReference type="AlphaFoldDB" id="A0A512JCP8"/>
<proteinExistence type="predicted"/>
<dbReference type="EMBL" id="BSPK01000054">
    <property type="protein sequence ID" value="GLS64863.1"/>
    <property type="molecule type" value="Genomic_DNA"/>
</dbReference>
<dbReference type="Proteomes" id="UP001156856">
    <property type="component" value="Unassembled WGS sequence"/>
</dbReference>
<protein>
    <submittedName>
        <fullName evidence="1">Uncharacterized protein</fullName>
    </submittedName>
</protein>
<dbReference type="Proteomes" id="UP000321960">
    <property type="component" value="Unassembled WGS sequence"/>
</dbReference>
<dbReference type="EMBL" id="BJZU01000174">
    <property type="protein sequence ID" value="GEP07689.1"/>
    <property type="molecule type" value="Genomic_DNA"/>
</dbReference>
<reference evidence="1 3" key="3">
    <citation type="submission" date="2019-07" db="EMBL/GenBank/DDBJ databases">
        <title>Whole genome shotgun sequence of Methylobacterium oxalidis NBRC 107715.</title>
        <authorList>
            <person name="Hosoyama A."/>
            <person name="Uohara A."/>
            <person name="Ohji S."/>
            <person name="Ichikawa N."/>
        </authorList>
    </citation>
    <scope>NUCLEOTIDE SEQUENCE [LARGE SCALE GENOMIC DNA]</scope>
    <source>
        <strain evidence="1 3">NBRC 107715</strain>
    </source>
</reference>
<comment type="caution">
    <text evidence="1">The sequence shown here is derived from an EMBL/GenBank/DDBJ whole genome shotgun (WGS) entry which is preliminary data.</text>
</comment>
<sequence>MPEQPDGSPTPEQWAAADLAAQMVAPWAFAFRAYQTLWFQPYIEMGLAVKDMWSPSWWAFSCHVSPARMSDR</sequence>